<protein>
    <recommendedName>
        <fullName evidence="4">Regulator of phospholipase D SRF1</fullName>
    </recommendedName>
</protein>
<name>A0A0D2AT13_9PEZI</name>
<sequence>MSQPIPNRTIPPFVRSVDCSFPHTAVRRPPDAVPVSRWVSYMRASGAPQRKLSREEEEQADRIWAAYDEKREHDEEALLASERKNSAENQRRHAFLRRVQRSLMRSPFAPLFFRIFILLTTVVSLALAADIFRHNRPCKDHSTHTLAIVVNSLSLPYTLYITWDEFFSKPIGLRRARSKLRLMLLDLAFIIFESANISLAFDAGTNTDRELRAPHRKCSEQWGLIVVVLITLTAWIGTFLLSLFRMVYMMDNDR</sequence>
<proteinExistence type="predicted"/>
<keyword evidence="3" id="KW-1185">Reference proteome</keyword>
<dbReference type="GeneID" id="27314414"/>
<dbReference type="InParanoid" id="A0A0D2AT13"/>
<feature type="transmembrane region" description="Helical" evidence="1">
    <location>
        <begin position="221"/>
        <end position="244"/>
    </location>
</feature>
<dbReference type="Proteomes" id="UP000053259">
    <property type="component" value="Unassembled WGS sequence"/>
</dbReference>
<evidence type="ECO:0000313" key="2">
    <source>
        <dbReference type="EMBL" id="KIW02294.1"/>
    </source>
</evidence>
<dbReference type="PANTHER" id="PTHR36819">
    <property type="entry name" value="REGULATOR OF PHOSPHOLIPASE D SRF1"/>
    <property type="match status" value="1"/>
</dbReference>
<dbReference type="PANTHER" id="PTHR36819:SF1">
    <property type="entry name" value="REGULATOR OF PHOSPHOLIPASE D SRF1"/>
    <property type="match status" value="1"/>
</dbReference>
<accession>A0A0D2AT13</accession>
<dbReference type="RefSeq" id="XP_016212163.1">
    <property type="nucleotide sequence ID" value="XM_016360081.1"/>
</dbReference>
<organism evidence="2 3">
    <name type="scientific">Verruconis gallopava</name>
    <dbReference type="NCBI Taxonomy" id="253628"/>
    <lineage>
        <taxon>Eukaryota</taxon>
        <taxon>Fungi</taxon>
        <taxon>Dikarya</taxon>
        <taxon>Ascomycota</taxon>
        <taxon>Pezizomycotina</taxon>
        <taxon>Dothideomycetes</taxon>
        <taxon>Pleosporomycetidae</taxon>
        <taxon>Venturiales</taxon>
        <taxon>Sympoventuriaceae</taxon>
        <taxon>Verruconis</taxon>
    </lineage>
</organism>
<dbReference type="GO" id="GO:0071944">
    <property type="term" value="C:cell periphery"/>
    <property type="evidence" value="ECO:0007669"/>
    <property type="project" value="TreeGrafter"/>
</dbReference>
<keyword evidence="1" id="KW-0812">Transmembrane</keyword>
<dbReference type="AlphaFoldDB" id="A0A0D2AT13"/>
<feature type="transmembrane region" description="Helical" evidence="1">
    <location>
        <begin position="144"/>
        <end position="163"/>
    </location>
</feature>
<dbReference type="OrthoDB" id="2589563at2759"/>
<feature type="transmembrane region" description="Helical" evidence="1">
    <location>
        <begin position="184"/>
        <end position="201"/>
    </location>
</feature>
<reference evidence="2 3" key="1">
    <citation type="submission" date="2015-01" db="EMBL/GenBank/DDBJ databases">
        <title>The Genome Sequence of Ochroconis gallopava CBS43764.</title>
        <authorList>
            <consortium name="The Broad Institute Genomics Platform"/>
            <person name="Cuomo C."/>
            <person name="de Hoog S."/>
            <person name="Gorbushina A."/>
            <person name="Stielow B."/>
            <person name="Teixiera M."/>
            <person name="Abouelleil A."/>
            <person name="Chapman S.B."/>
            <person name="Priest M."/>
            <person name="Young S.K."/>
            <person name="Wortman J."/>
            <person name="Nusbaum C."/>
            <person name="Birren B."/>
        </authorList>
    </citation>
    <scope>NUCLEOTIDE SEQUENCE [LARGE SCALE GENOMIC DNA]</scope>
    <source>
        <strain evidence="2 3">CBS 43764</strain>
    </source>
</reference>
<feature type="transmembrane region" description="Helical" evidence="1">
    <location>
        <begin position="111"/>
        <end position="132"/>
    </location>
</feature>
<evidence type="ECO:0008006" key="4">
    <source>
        <dbReference type="Google" id="ProtNLM"/>
    </source>
</evidence>
<keyword evidence="1" id="KW-1133">Transmembrane helix</keyword>
<gene>
    <name evidence="2" type="ORF">PV09_06441</name>
</gene>
<dbReference type="GO" id="GO:0000324">
    <property type="term" value="C:fungal-type vacuole"/>
    <property type="evidence" value="ECO:0007669"/>
    <property type="project" value="TreeGrafter"/>
</dbReference>
<dbReference type="InterPro" id="IPR037737">
    <property type="entry name" value="Srf1"/>
</dbReference>
<keyword evidence="1" id="KW-0472">Membrane</keyword>
<dbReference type="VEuPathDB" id="FungiDB:PV09_06441"/>
<dbReference type="EMBL" id="KN847550">
    <property type="protein sequence ID" value="KIW02294.1"/>
    <property type="molecule type" value="Genomic_DNA"/>
</dbReference>
<dbReference type="HOGENOM" id="CLU_1133589_0_0_1"/>
<evidence type="ECO:0000313" key="3">
    <source>
        <dbReference type="Proteomes" id="UP000053259"/>
    </source>
</evidence>
<evidence type="ECO:0000256" key="1">
    <source>
        <dbReference type="SAM" id="Phobius"/>
    </source>
</evidence>